<name>A0AA43QXG3_9LECA</name>
<keyword evidence="3" id="KW-1185">Reference proteome</keyword>
<proteinExistence type="predicted"/>
<feature type="transmembrane region" description="Helical" evidence="1">
    <location>
        <begin position="288"/>
        <end position="307"/>
    </location>
</feature>
<feature type="transmembrane region" description="Helical" evidence="1">
    <location>
        <begin position="188"/>
        <end position="208"/>
    </location>
</feature>
<dbReference type="AlphaFoldDB" id="A0AA43QXG3"/>
<feature type="transmembrane region" description="Helical" evidence="1">
    <location>
        <begin position="56"/>
        <end position="74"/>
    </location>
</feature>
<keyword evidence="1" id="KW-0812">Transmembrane</keyword>
<reference evidence="2" key="1">
    <citation type="journal article" date="2023" name="Genome Biol. Evol.">
        <title>First Whole Genome Sequence and Flow Cytometry Genome Size Data for the Lichen-Forming Fungus Ramalina farinacea (Ascomycota).</title>
        <authorList>
            <person name="Llewellyn T."/>
            <person name="Mian S."/>
            <person name="Hill R."/>
            <person name="Leitch I.J."/>
            <person name="Gaya E."/>
        </authorList>
    </citation>
    <scope>NUCLEOTIDE SEQUENCE</scope>
    <source>
        <strain evidence="2">LIQ254RAFAR</strain>
    </source>
</reference>
<keyword evidence="1" id="KW-0472">Membrane</keyword>
<evidence type="ECO:0000256" key="1">
    <source>
        <dbReference type="SAM" id="Phobius"/>
    </source>
</evidence>
<organism evidence="2 3">
    <name type="scientific">Ramalina farinacea</name>
    <dbReference type="NCBI Taxonomy" id="258253"/>
    <lineage>
        <taxon>Eukaryota</taxon>
        <taxon>Fungi</taxon>
        <taxon>Dikarya</taxon>
        <taxon>Ascomycota</taxon>
        <taxon>Pezizomycotina</taxon>
        <taxon>Lecanoromycetes</taxon>
        <taxon>OSLEUM clade</taxon>
        <taxon>Lecanoromycetidae</taxon>
        <taxon>Lecanorales</taxon>
        <taxon>Lecanorineae</taxon>
        <taxon>Ramalinaceae</taxon>
        <taxon>Ramalina</taxon>
    </lineage>
</organism>
<protein>
    <submittedName>
        <fullName evidence="2">Uncharacterized protein</fullName>
    </submittedName>
</protein>
<keyword evidence="1" id="KW-1133">Transmembrane helix</keyword>
<accession>A0AA43QXG3</accession>
<comment type="caution">
    <text evidence="2">The sequence shown here is derived from an EMBL/GenBank/DDBJ whole genome shotgun (WGS) entry which is preliminary data.</text>
</comment>
<feature type="transmembrane region" description="Helical" evidence="1">
    <location>
        <begin position="28"/>
        <end position="44"/>
    </location>
</feature>
<dbReference type="Proteomes" id="UP001161017">
    <property type="component" value="Unassembled WGS sequence"/>
</dbReference>
<feature type="transmembrane region" description="Helical" evidence="1">
    <location>
        <begin position="262"/>
        <end position="282"/>
    </location>
</feature>
<evidence type="ECO:0000313" key="3">
    <source>
        <dbReference type="Proteomes" id="UP001161017"/>
    </source>
</evidence>
<evidence type="ECO:0000313" key="2">
    <source>
        <dbReference type="EMBL" id="MDI1493369.1"/>
    </source>
</evidence>
<feature type="transmembrane region" description="Helical" evidence="1">
    <location>
        <begin position="160"/>
        <end position="182"/>
    </location>
</feature>
<gene>
    <name evidence="2" type="ORF">OHK93_005157</name>
</gene>
<sequence>MSPLLALRARDSPTSASLRSQWSNPRDILSLLLIVGGDVVHAALAQQSGDVLPTPVVFSFGWVAYAFSAVLSVMGKDRFMPINPDVSIEVASTGMGYARTNKSWILGRLLRDFETYWIPAEAKHGLEAMLKSVGCPKAGICISVFEASSAAEAGVPKRDLYWYSGYAAAVFQLCIAIIPWAIRGDWMIFVITAAGTILAFTTASLPQWRAERWQCRRYTSKDFILSRGNGSQHALIILGQGRGLDLEDLAGSGEAAETMKGMAAVTTLLTALWIALLVTVSGIQEHTWFLVAVGALGMFHTIVVAGAPRRPEWFGIHLVYRDFFVEKKVIEALKAVESKYANVGKAMVPTFFPNGVRVEHEDWASIGQTAFLWGQ</sequence>
<dbReference type="EMBL" id="JAPUFD010000026">
    <property type="protein sequence ID" value="MDI1493369.1"/>
    <property type="molecule type" value="Genomic_DNA"/>
</dbReference>